<reference evidence="9 10" key="1">
    <citation type="submission" date="2024-06" db="EMBL/GenBank/DDBJ databases">
        <authorList>
            <person name="Kaempfer P."/>
            <person name="Viver T."/>
        </authorList>
    </citation>
    <scope>NUCLEOTIDE SEQUENCE [LARGE SCALE GENOMIC DNA]</scope>
    <source>
        <strain evidence="9 10">ST-75</strain>
    </source>
</reference>
<evidence type="ECO:0000256" key="5">
    <source>
        <dbReference type="ARBA" id="ARBA00023136"/>
    </source>
</evidence>
<evidence type="ECO:0000313" key="9">
    <source>
        <dbReference type="EMBL" id="MFL9836780.1"/>
    </source>
</evidence>
<dbReference type="NCBIfam" id="TIGR04057">
    <property type="entry name" value="SusC_RagA_signa"/>
    <property type="match status" value="1"/>
</dbReference>
<name>A0ABW8YBS9_9FLAO</name>
<dbReference type="Proteomes" id="UP001629059">
    <property type="component" value="Unassembled WGS sequence"/>
</dbReference>
<evidence type="ECO:0000256" key="2">
    <source>
        <dbReference type="ARBA" id="ARBA00022448"/>
    </source>
</evidence>
<dbReference type="InterPro" id="IPR036942">
    <property type="entry name" value="Beta-barrel_TonB_sf"/>
</dbReference>
<dbReference type="PROSITE" id="PS52016">
    <property type="entry name" value="TONB_DEPENDENT_REC_3"/>
    <property type="match status" value="1"/>
</dbReference>
<evidence type="ECO:0000259" key="8">
    <source>
        <dbReference type="Pfam" id="PF07715"/>
    </source>
</evidence>
<evidence type="ECO:0000256" key="1">
    <source>
        <dbReference type="ARBA" id="ARBA00004571"/>
    </source>
</evidence>
<keyword evidence="2 7" id="KW-0813">Transport</keyword>
<dbReference type="InterPro" id="IPR039426">
    <property type="entry name" value="TonB-dep_rcpt-like"/>
</dbReference>
<evidence type="ECO:0000256" key="4">
    <source>
        <dbReference type="ARBA" id="ARBA00022692"/>
    </source>
</evidence>
<evidence type="ECO:0000313" key="10">
    <source>
        <dbReference type="Proteomes" id="UP001629059"/>
    </source>
</evidence>
<dbReference type="Pfam" id="PF07715">
    <property type="entry name" value="Plug"/>
    <property type="match status" value="1"/>
</dbReference>
<dbReference type="InterPro" id="IPR037066">
    <property type="entry name" value="Plug_dom_sf"/>
</dbReference>
<dbReference type="Gene3D" id="2.60.40.1120">
    <property type="entry name" value="Carboxypeptidase-like, regulatory domain"/>
    <property type="match status" value="1"/>
</dbReference>
<dbReference type="Pfam" id="PF13715">
    <property type="entry name" value="CarbopepD_reg_2"/>
    <property type="match status" value="1"/>
</dbReference>
<dbReference type="SUPFAM" id="SSF56935">
    <property type="entry name" value="Porins"/>
    <property type="match status" value="1"/>
</dbReference>
<dbReference type="InterPro" id="IPR012910">
    <property type="entry name" value="Plug_dom"/>
</dbReference>
<keyword evidence="4 7" id="KW-0812">Transmembrane</keyword>
<proteinExistence type="inferred from homology"/>
<keyword evidence="3 7" id="KW-1134">Transmembrane beta strand</keyword>
<dbReference type="EMBL" id="JBELQB010000003">
    <property type="protein sequence ID" value="MFL9836780.1"/>
    <property type="molecule type" value="Genomic_DNA"/>
</dbReference>
<dbReference type="InterPro" id="IPR008969">
    <property type="entry name" value="CarboxyPept-like_regulatory"/>
</dbReference>
<gene>
    <name evidence="9" type="ORF">ABS768_04675</name>
</gene>
<keyword evidence="6 7" id="KW-0998">Cell outer membrane</keyword>
<dbReference type="Gene3D" id="2.40.170.20">
    <property type="entry name" value="TonB-dependent receptor, beta-barrel domain"/>
    <property type="match status" value="1"/>
</dbReference>
<dbReference type="SUPFAM" id="SSF49464">
    <property type="entry name" value="Carboxypeptidase regulatory domain-like"/>
    <property type="match status" value="1"/>
</dbReference>
<accession>A0ABW8YBS9</accession>
<dbReference type="RefSeq" id="WP_408073816.1">
    <property type="nucleotide sequence ID" value="NZ_JBELQB010000003.1"/>
</dbReference>
<feature type="domain" description="TonB-dependent receptor plug" evidence="8">
    <location>
        <begin position="110"/>
        <end position="214"/>
    </location>
</feature>
<organism evidence="9 10">
    <name type="scientific">Flavobacterium rhizophilum</name>
    <dbReference type="NCBI Taxonomy" id="3163296"/>
    <lineage>
        <taxon>Bacteria</taxon>
        <taxon>Pseudomonadati</taxon>
        <taxon>Bacteroidota</taxon>
        <taxon>Flavobacteriia</taxon>
        <taxon>Flavobacteriales</taxon>
        <taxon>Flavobacteriaceae</taxon>
        <taxon>Flavobacterium</taxon>
    </lineage>
</organism>
<evidence type="ECO:0000256" key="7">
    <source>
        <dbReference type="PROSITE-ProRule" id="PRU01360"/>
    </source>
</evidence>
<evidence type="ECO:0000256" key="3">
    <source>
        <dbReference type="ARBA" id="ARBA00022452"/>
    </source>
</evidence>
<sequence>MKNFILGLFLMLGGYITYAQEITGTVVDESGLPIPDVYIVATQSNTSTTADLDGKFIIEAKEGEPITFSMLGYDNLTVNATANMSVAMKPSSDSVLEEVVVVGYGTTKRSDLTGAVGTVKAEQFTKQPQYNAMGSIQGKVAGVNIINNDAPGATPTVRVRGLGTAVANSSPLYVVDGIVVGSIDNINPGDILTMDILKDASSAAIYGSNAANGVILITTKKGKSGKMNITASSSYAVKSLLNKVEMANASQYVTYFNENLTFQGRTSGFLQENQPYDTDWLDETTDLGKTTINNIAISGGSETADYYFSYNNYAEDGILDQQKIARNTLRSNTSFKLFDNRLKLSQNVTYAHTKTNPKPFGAFNDAYRQAPIVPTHYANGAFGQSFYNTTTGVVGYQAGDGESIGRLNSIGNPLANVYYQNEEINMDYLQGMFDAELKITSWLKVNSRLGLTKSFSKKRVFNDIKGRWLTNDPTRTEQQFLDNQTGSPTSVTWANNSLEYENVESFRYNWDTFFTLNKSFGKNNFTVIGGITKDKRNDIYTTRVKDWNVPYQEQYWNIDMATGNYTAEASQFYNTPVHMLSYFGRIEYNFDQKYFLTANVRRDGNSTFVDGGEYWGTFPSVSGGWVISRENFFSEVNGINFLKIRGGYGEMGNAAVPFNTQVLSRGNDSGSYNYVFGPNQDLVFGAYNGSPTFPISWETTKEWNAGLDFEVLDRRLTGSFDYYHRLTDNANLNINPVLNSPYNQSFYDEACDILNEGFEIGLNWRDTIGDDFSYFVGGTFANNKNTVQNIKPAYDGYIGGSLANGQVTKRLTEGQPIYSWWMYEANGVWQTQDEIDANPHIAGAQPGQLKYVDQNGDGKIDDADKKNFGSYIPTFTYGINVGFNYKNLDFSVDGYGVGGNKVYNGLNGTRIDGGENFSTEMFNGRWTGPGTSNSKPGANRDSRASSYYLEDGDYFRINNITVGYTFNQVFNGIESIRIYGTAQNPFLFTKYSGFTPEINSNGKPGETTGIELSAYPNTKSFIFGVSLTL</sequence>
<evidence type="ECO:0000256" key="6">
    <source>
        <dbReference type="ARBA" id="ARBA00023237"/>
    </source>
</evidence>
<keyword evidence="5 7" id="KW-0472">Membrane</keyword>
<dbReference type="InterPro" id="IPR023996">
    <property type="entry name" value="TonB-dep_OMP_SusC/RagA"/>
</dbReference>
<keyword evidence="10" id="KW-1185">Reference proteome</keyword>
<comment type="similarity">
    <text evidence="7">Belongs to the TonB-dependent receptor family.</text>
</comment>
<protein>
    <submittedName>
        <fullName evidence="9">SusC/RagA family TonB-linked outer membrane protein</fullName>
    </submittedName>
</protein>
<comment type="caution">
    <text evidence="9">The sequence shown here is derived from an EMBL/GenBank/DDBJ whole genome shotgun (WGS) entry which is preliminary data.</text>
</comment>
<dbReference type="InterPro" id="IPR023997">
    <property type="entry name" value="TonB-dep_OMP_SusC/RagA_CS"/>
</dbReference>
<dbReference type="NCBIfam" id="TIGR04056">
    <property type="entry name" value="OMP_RagA_SusC"/>
    <property type="match status" value="1"/>
</dbReference>
<dbReference type="Gene3D" id="2.170.130.10">
    <property type="entry name" value="TonB-dependent receptor, plug domain"/>
    <property type="match status" value="1"/>
</dbReference>
<comment type="subcellular location">
    <subcellularLocation>
        <location evidence="1 7">Cell outer membrane</location>
        <topology evidence="1 7">Multi-pass membrane protein</topology>
    </subcellularLocation>
</comment>